<proteinExistence type="predicted"/>
<protein>
    <submittedName>
        <fullName evidence="1">Glucuronosyltransferase</fullName>
    </submittedName>
</protein>
<name>A0A2A4I2L2_9SPHN</name>
<organism evidence="1 2">
    <name type="scientific">Sphingomonas ginsenosidimutans</name>
    <dbReference type="NCBI Taxonomy" id="862134"/>
    <lineage>
        <taxon>Bacteria</taxon>
        <taxon>Pseudomonadati</taxon>
        <taxon>Pseudomonadota</taxon>
        <taxon>Alphaproteobacteria</taxon>
        <taxon>Sphingomonadales</taxon>
        <taxon>Sphingomonadaceae</taxon>
        <taxon>Sphingomonas</taxon>
    </lineage>
</organism>
<keyword evidence="1" id="KW-0808">Transferase</keyword>
<dbReference type="GO" id="GO:0006488">
    <property type="term" value="P:dolichol-linked oligosaccharide biosynthetic process"/>
    <property type="evidence" value="ECO:0007669"/>
    <property type="project" value="InterPro"/>
</dbReference>
<gene>
    <name evidence="1" type="ORF">COA17_01050</name>
</gene>
<sequence length="132" mass="14644">MLLLRGAFEGMDVTYVTNDVRLAQREGLSPCYAIDDTNRHHPLRSLRCAWSAMRIIAKVRPDVVVSTGAAPGLICMVVGRLVGARGLWVDSMANAERLSGSGRLARRLAHRVFTQWRHLAVEGEVEYHGSVF</sequence>
<dbReference type="AlphaFoldDB" id="A0A2A4I2L2"/>
<dbReference type="Proteomes" id="UP000218784">
    <property type="component" value="Unassembled WGS sequence"/>
</dbReference>
<dbReference type="Gene3D" id="3.40.50.2000">
    <property type="entry name" value="Glycogen Phosphorylase B"/>
    <property type="match status" value="1"/>
</dbReference>
<dbReference type="EMBL" id="NWVD01000001">
    <property type="protein sequence ID" value="PCG10864.1"/>
    <property type="molecule type" value="Genomic_DNA"/>
</dbReference>
<reference evidence="1 2" key="1">
    <citation type="submission" date="2017-09" db="EMBL/GenBank/DDBJ databases">
        <title>Sphingomonas ginsenosidimutans KACC 14949, whole genome shotgun sequence.</title>
        <authorList>
            <person name="Feng G."/>
            <person name="Zhu H."/>
        </authorList>
    </citation>
    <scope>NUCLEOTIDE SEQUENCE [LARGE SCALE GENOMIC DNA]</scope>
    <source>
        <strain evidence="1 2">KACC 14949</strain>
    </source>
</reference>
<accession>A0A2A4I2L2</accession>
<dbReference type="InterPro" id="IPR013969">
    <property type="entry name" value="Oligosacch_biosynth_Alg14"/>
</dbReference>
<dbReference type="SUPFAM" id="SSF53756">
    <property type="entry name" value="UDP-Glycosyltransferase/glycogen phosphorylase"/>
    <property type="match status" value="1"/>
</dbReference>
<keyword evidence="2" id="KW-1185">Reference proteome</keyword>
<dbReference type="GO" id="GO:0016740">
    <property type="term" value="F:transferase activity"/>
    <property type="evidence" value="ECO:0007669"/>
    <property type="project" value="UniProtKB-KW"/>
</dbReference>
<comment type="caution">
    <text evidence="1">The sequence shown here is derived from an EMBL/GenBank/DDBJ whole genome shotgun (WGS) entry which is preliminary data.</text>
</comment>
<dbReference type="Pfam" id="PF08660">
    <property type="entry name" value="Alg14"/>
    <property type="match status" value="1"/>
</dbReference>
<evidence type="ECO:0000313" key="2">
    <source>
        <dbReference type="Proteomes" id="UP000218784"/>
    </source>
</evidence>
<evidence type="ECO:0000313" key="1">
    <source>
        <dbReference type="EMBL" id="PCG10864.1"/>
    </source>
</evidence>